<sequence length="35" mass="3987">MEINTSSSSRRDSESSWSHDIVLAIPRLEKCKPLI</sequence>
<reference evidence="1" key="2">
    <citation type="journal article" date="2015" name="Fish Shellfish Immunol.">
        <title>Early steps in the European eel (Anguilla anguilla)-Vibrio vulnificus interaction in the gills: Role of the RtxA13 toxin.</title>
        <authorList>
            <person name="Callol A."/>
            <person name="Pajuelo D."/>
            <person name="Ebbesson L."/>
            <person name="Teles M."/>
            <person name="MacKenzie S."/>
            <person name="Amaro C."/>
        </authorList>
    </citation>
    <scope>NUCLEOTIDE SEQUENCE</scope>
</reference>
<protein>
    <submittedName>
        <fullName evidence="1">Uncharacterized protein</fullName>
    </submittedName>
</protein>
<name>A0A0E9QX51_ANGAN</name>
<organism evidence="1">
    <name type="scientific">Anguilla anguilla</name>
    <name type="common">European freshwater eel</name>
    <name type="synonym">Muraena anguilla</name>
    <dbReference type="NCBI Taxonomy" id="7936"/>
    <lineage>
        <taxon>Eukaryota</taxon>
        <taxon>Metazoa</taxon>
        <taxon>Chordata</taxon>
        <taxon>Craniata</taxon>
        <taxon>Vertebrata</taxon>
        <taxon>Euteleostomi</taxon>
        <taxon>Actinopterygii</taxon>
        <taxon>Neopterygii</taxon>
        <taxon>Teleostei</taxon>
        <taxon>Anguilliformes</taxon>
        <taxon>Anguillidae</taxon>
        <taxon>Anguilla</taxon>
    </lineage>
</organism>
<proteinExistence type="predicted"/>
<dbReference type="AlphaFoldDB" id="A0A0E9QX51"/>
<reference evidence="1" key="1">
    <citation type="submission" date="2014-11" db="EMBL/GenBank/DDBJ databases">
        <authorList>
            <person name="Amaro Gonzalez C."/>
        </authorList>
    </citation>
    <scope>NUCLEOTIDE SEQUENCE</scope>
</reference>
<accession>A0A0E9QX51</accession>
<dbReference type="EMBL" id="GBXM01087051">
    <property type="protein sequence ID" value="JAH21526.1"/>
    <property type="molecule type" value="Transcribed_RNA"/>
</dbReference>
<evidence type="ECO:0000313" key="1">
    <source>
        <dbReference type="EMBL" id="JAH21526.1"/>
    </source>
</evidence>